<comment type="caution">
    <text evidence="2">The sequence shown here is derived from an EMBL/GenBank/DDBJ whole genome shotgun (WGS) entry which is preliminary data.</text>
</comment>
<dbReference type="PANTHER" id="PTHR13016:SF0">
    <property type="entry name" value="AMME SYNDROME CANDIDATE GENE 1 PROTEIN"/>
    <property type="match status" value="1"/>
</dbReference>
<gene>
    <name evidence="2" type="ORF">KIPB_000772</name>
</gene>
<dbReference type="InterPro" id="IPR036071">
    <property type="entry name" value="AMMECR1_dom_sf"/>
</dbReference>
<dbReference type="EMBL" id="BDIP01000095">
    <property type="protein sequence ID" value="GIQ80043.1"/>
    <property type="molecule type" value="Genomic_DNA"/>
</dbReference>
<dbReference type="PROSITE" id="PS51112">
    <property type="entry name" value="AMMECR1"/>
    <property type="match status" value="1"/>
</dbReference>
<evidence type="ECO:0000313" key="3">
    <source>
        <dbReference type="Proteomes" id="UP000265618"/>
    </source>
</evidence>
<dbReference type="NCBIfam" id="TIGR00296">
    <property type="entry name" value="TIGR00296 family protein"/>
    <property type="match status" value="1"/>
</dbReference>
<protein>
    <submittedName>
        <fullName evidence="2">Alpha-methylacyl-CoA racemase</fullName>
    </submittedName>
</protein>
<sequence length="183" mass="20586">MSQWLFHITIYRLQLAPQHPVPTTIPNVPCPLFVTWHKDGDLRGCIGTLATPGPKLHEGLARFACVAAFEDHRFNPMVSTEMNASISVDINLLVNFEPCASWDDWTVGTHGIDIELDNQYHAVFLPCVAEEQGWDKTTTLLHLLRKSGYGGPVDKATLQRVKAERFSSSVMSLTYAEYRAMRK</sequence>
<reference evidence="2 3" key="1">
    <citation type="journal article" date="2018" name="PLoS ONE">
        <title>The draft genome of Kipferlia bialata reveals reductive genome evolution in fornicate parasites.</title>
        <authorList>
            <person name="Tanifuji G."/>
            <person name="Takabayashi S."/>
            <person name="Kume K."/>
            <person name="Takagi M."/>
            <person name="Nakayama T."/>
            <person name="Kamikawa R."/>
            <person name="Inagaki Y."/>
            <person name="Hashimoto T."/>
        </authorList>
    </citation>
    <scope>NUCLEOTIDE SEQUENCE [LARGE SCALE GENOMIC DNA]</scope>
    <source>
        <strain evidence="2">NY0173</strain>
    </source>
</reference>
<keyword evidence="3" id="KW-1185">Reference proteome</keyword>
<organism evidence="2 3">
    <name type="scientific">Kipferlia bialata</name>
    <dbReference type="NCBI Taxonomy" id="797122"/>
    <lineage>
        <taxon>Eukaryota</taxon>
        <taxon>Metamonada</taxon>
        <taxon>Carpediemonas-like organisms</taxon>
        <taxon>Kipferlia</taxon>
    </lineage>
</organism>
<evidence type="ECO:0000259" key="1">
    <source>
        <dbReference type="PROSITE" id="PS51112"/>
    </source>
</evidence>
<dbReference type="InterPro" id="IPR023473">
    <property type="entry name" value="AMMECR1"/>
</dbReference>
<evidence type="ECO:0000313" key="2">
    <source>
        <dbReference type="EMBL" id="GIQ80043.1"/>
    </source>
</evidence>
<dbReference type="Proteomes" id="UP000265618">
    <property type="component" value="Unassembled WGS sequence"/>
</dbReference>
<dbReference type="Pfam" id="PF01871">
    <property type="entry name" value="AMMECR1"/>
    <property type="match status" value="1"/>
</dbReference>
<dbReference type="SUPFAM" id="SSF143447">
    <property type="entry name" value="AMMECR1-like"/>
    <property type="match status" value="1"/>
</dbReference>
<name>A0A9K3CMU5_9EUKA</name>
<accession>A0A9K3CMU5</accession>
<dbReference type="OrthoDB" id="24630at2759"/>
<dbReference type="Gene3D" id="3.30.700.20">
    <property type="entry name" value="Hypothetical protein ph0010, domain 1"/>
    <property type="match status" value="1"/>
</dbReference>
<proteinExistence type="predicted"/>
<dbReference type="AlphaFoldDB" id="A0A9K3CMU5"/>
<dbReference type="PANTHER" id="PTHR13016">
    <property type="entry name" value="AMMECR1 HOMOLOG"/>
    <property type="match status" value="1"/>
</dbReference>
<dbReference type="InterPro" id="IPR027485">
    <property type="entry name" value="AMMECR1_N"/>
</dbReference>
<feature type="domain" description="AMMECR1" evidence="1">
    <location>
        <begin position="1"/>
        <end position="182"/>
    </location>
</feature>
<dbReference type="InterPro" id="IPR002733">
    <property type="entry name" value="AMMECR1_domain"/>
</dbReference>